<dbReference type="RefSeq" id="WP_149732501.1">
    <property type="nucleotide sequence ID" value="NZ_FMXB01000018.1"/>
</dbReference>
<protein>
    <submittedName>
        <fullName evidence="1">Uncharacterized protein</fullName>
    </submittedName>
</protein>
<sequence length="169" mass="19212">MSFEEKKDELNIKREEKILKANEKKANAKIKFEEKVLEKKKARNQQKIESHLALADARIDDALDDADIAITILSNDVEVAIENNGEDAALILFKADNILEEILLRTQLRIQIAKNELIANLQEDLDDTIETINIEESISDLKDKTATTITTLEGKIATEKEEFNEKYGE</sequence>
<gene>
    <name evidence="1" type="ORF">SAMN02910315_02011</name>
</gene>
<dbReference type="AlphaFoldDB" id="A0A1G5X822"/>
<accession>A0A1G5X822</accession>
<evidence type="ECO:0000313" key="2">
    <source>
        <dbReference type="Proteomes" id="UP000323439"/>
    </source>
</evidence>
<reference evidence="1 2" key="1">
    <citation type="submission" date="2016-10" db="EMBL/GenBank/DDBJ databases">
        <authorList>
            <person name="Varghese N."/>
            <person name="Submissions S."/>
        </authorList>
    </citation>
    <scope>NUCLEOTIDE SEQUENCE [LARGE SCALE GENOMIC DNA]</scope>
    <source>
        <strain evidence="1 2">DSM 16643</strain>
    </source>
</reference>
<evidence type="ECO:0000313" key="1">
    <source>
        <dbReference type="EMBL" id="SDA66184.1"/>
    </source>
</evidence>
<organism evidence="1 2">
    <name type="scientific">Methanobrevibacter millerae</name>
    <dbReference type="NCBI Taxonomy" id="230361"/>
    <lineage>
        <taxon>Archaea</taxon>
        <taxon>Methanobacteriati</taxon>
        <taxon>Methanobacteriota</taxon>
        <taxon>Methanomada group</taxon>
        <taxon>Methanobacteria</taxon>
        <taxon>Methanobacteriales</taxon>
        <taxon>Methanobacteriaceae</taxon>
        <taxon>Methanobrevibacter</taxon>
    </lineage>
</organism>
<keyword evidence="2" id="KW-1185">Reference proteome</keyword>
<proteinExistence type="predicted"/>
<dbReference type="Proteomes" id="UP000323439">
    <property type="component" value="Unassembled WGS sequence"/>
</dbReference>
<dbReference type="EMBL" id="FMXB01000018">
    <property type="protein sequence ID" value="SDA66184.1"/>
    <property type="molecule type" value="Genomic_DNA"/>
</dbReference>
<name>A0A1G5X822_9EURY</name>